<dbReference type="Proteomes" id="UP000282106">
    <property type="component" value="Unassembled WGS sequence"/>
</dbReference>
<dbReference type="Pfam" id="PF10118">
    <property type="entry name" value="Metal_hydrol"/>
    <property type="match status" value="1"/>
</dbReference>
<evidence type="ECO:0000313" key="3">
    <source>
        <dbReference type="Proteomes" id="UP000282106"/>
    </source>
</evidence>
<dbReference type="InterPro" id="IPR016516">
    <property type="entry name" value="UCP07580"/>
</dbReference>
<reference evidence="2 3" key="1">
    <citation type="submission" date="2018-10" db="EMBL/GenBank/DDBJ databases">
        <authorList>
            <person name="Chen W.-M."/>
        </authorList>
    </citation>
    <scope>NUCLEOTIDE SEQUENCE [LARGE SCALE GENOMIC DNA]</scope>
    <source>
        <strain evidence="2 3">THS-13</strain>
    </source>
</reference>
<dbReference type="AlphaFoldDB" id="A0A3N0VEJ6"/>
<evidence type="ECO:0000256" key="1">
    <source>
        <dbReference type="SAM" id="Phobius"/>
    </source>
</evidence>
<name>A0A3N0VEJ6_9GAMM</name>
<dbReference type="GO" id="GO:0016787">
    <property type="term" value="F:hydrolase activity"/>
    <property type="evidence" value="ECO:0007669"/>
    <property type="project" value="UniProtKB-KW"/>
</dbReference>
<organism evidence="2 3">
    <name type="scientific">Stagnimonas aquatica</name>
    <dbReference type="NCBI Taxonomy" id="2689987"/>
    <lineage>
        <taxon>Bacteria</taxon>
        <taxon>Pseudomonadati</taxon>
        <taxon>Pseudomonadota</taxon>
        <taxon>Gammaproteobacteria</taxon>
        <taxon>Nevskiales</taxon>
        <taxon>Nevskiaceae</taxon>
        <taxon>Stagnimonas</taxon>
    </lineage>
</organism>
<dbReference type="InParanoid" id="A0A3N0VEJ6"/>
<keyword evidence="2" id="KW-0378">Hydrolase</keyword>
<dbReference type="PANTHER" id="PTHR39456">
    <property type="entry name" value="METAL-DEPENDENT HYDROLASE"/>
    <property type="match status" value="1"/>
</dbReference>
<accession>A0A3N0VEJ6</accession>
<keyword evidence="3" id="KW-1185">Reference proteome</keyword>
<keyword evidence="1" id="KW-1133">Transmembrane helix</keyword>
<dbReference type="RefSeq" id="WP_123211658.1">
    <property type="nucleotide sequence ID" value="NZ_RJVO01000003.1"/>
</dbReference>
<protein>
    <submittedName>
        <fullName evidence="2">Metal-dependent hydrolase</fullName>
    </submittedName>
</protein>
<feature type="transmembrane region" description="Helical" evidence="1">
    <location>
        <begin position="191"/>
        <end position="209"/>
    </location>
</feature>
<dbReference type="PIRSF" id="PIRSF007580">
    <property type="entry name" value="UCP07580"/>
    <property type="match status" value="1"/>
</dbReference>
<evidence type="ECO:0000313" key="2">
    <source>
        <dbReference type="EMBL" id="ROH91203.1"/>
    </source>
</evidence>
<dbReference type="PANTHER" id="PTHR39456:SF1">
    <property type="entry name" value="METAL-DEPENDENT HYDROLASE"/>
    <property type="match status" value="1"/>
</dbReference>
<feature type="transmembrane region" description="Helical" evidence="1">
    <location>
        <begin position="229"/>
        <end position="249"/>
    </location>
</feature>
<gene>
    <name evidence="2" type="ORF">ED208_08430</name>
</gene>
<sequence>MDNPQPQRRDLHFPLDAGRINDWHSRGEHVSQFFNTMSLYFPEGEKFFIQAVRHYRDRVSDPTLQQAVTAFIGQEAMHGREHRVYNQLMQDAGLPAERIETFSLNRLKMAHKIFPPSMQLSMTIALEHLTAIMAAHLLRTPEVLGGAASAPDYVRLWRWHALEETEHKAVAFDVWKTVMPNTLGSYLKRCWGLIQTSWFFWLFTAIFHWKMSKAAHPKESHLRGYLRLFGFLFIKPAAWLALAPAWFAYFKPGFHPWQHDNREALAELPQLVSEVRAGA</sequence>
<comment type="caution">
    <text evidence="2">The sequence shown here is derived from an EMBL/GenBank/DDBJ whole genome shotgun (WGS) entry which is preliminary data.</text>
</comment>
<keyword evidence="1" id="KW-0812">Transmembrane</keyword>
<dbReference type="EMBL" id="RJVO01000003">
    <property type="protein sequence ID" value="ROH91203.1"/>
    <property type="molecule type" value="Genomic_DNA"/>
</dbReference>
<proteinExistence type="predicted"/>
<keyword evidence="1" id="KW-0472">Membrane</keyword>